<gene>
    <name evidence="1" type="ORF">MVEN_00627800</name>
</gene>
<keyword evidence="1" id="KW-0413">Isomerase</keyword>
<organism evidence="1 2">
    <name type="scientific">Mycena venus</name>
    <dbReference type="NCBI Taxonomy" id="2733690"/>
    <lineage>
        <taxon>Eukaryota</taxon>
        <taxon>Fungi</taxon>
        <taxon>Dikarya</taxon>
        <taxon>Basidiomycota</taxon>
        <taxon>Agaricomycotina</taxon>
        <taxon>Agaricomycetes</taxon>
        <taxon>Agaricomycetidae</taxon>
        <taxon>Agaricales</taxon>
        <taxon>Marasmiineae</taxon>
        <taxon>Mycenaceae</taxon>
        <taxon>Mycena</taxon>
    </lineage>
</organism>
<evidence type="ECO:0000313" key="2">
    <source>
        <dbReference type="Proteomes" id="UP000620124"/>
    </source>
</evidence>
<dbReference type="Gene3D" id="1.20.1280.50">
    <property type="match status" value="1"/>
</dbReference>
<dbReference type="GO" id="GO:0016853">
    <property type="term" value="F:isomerase activity"/>
    <property type="evidence" value="ECO:0007669"/>
    <property type="project" value="UniProtKB-KW"/>
</dbReference>
<keyword evidence="2" id="KW-1185">Reference proteome</keyword>
<comment type="caution">
    <text evidence="1">The sequence shown here is derived from an EMBL/GenBank/DDBJ whole genome shotgun (WGS) entry which is preliminary data.</text>
</comment>
<evidence type="ECO:0000313" key="1">
    <source>
        <dbReference type="EMBL" id="KAF7362781.1"/>
    </source>
</evidence>
<accession>A0A8H6YR18</accession>
<protein>
    <submittedName>
        <fullName evidence="1">3-beta hydroxysteroid dehydrogenase isomerase family</fullName>
    </submittedName>
</protein>
<sequence>MNSQCNLCRSPLSSSLLPTPTQTEQVLDLLRTNSLPTDSSRWHSIIASSAADVARYDTKIGRLREVMNRLVSERDALQQYGNQCRSVFAPVRRLPPEILAEIFALCCPTPALYCDNIPYKPVGQSHLVTLLQVCSAWYSTVMETPSLWAIIEVDPDNPYPAIPNKSLRDVSHIRRSLNRSGHHPLIVQLVSSDRRVSSGLELLASCADRWRIADMHIDIAASSFLSRLRGNFPLLERLALGGDGAEGLNIFETAPSLMHVILSDVDGALPKLPWSQLREVTYYASHPAVLDERIIANRLAFISHCSDQCEFNIYSLNLSALDPLAPHFSQQQIQSNIPILRLGILDRYGEEHSRPALGQIIGSLTLPNLRELHFRSTSPKDPLFWPHDFNLFSSRSSLRETLTKLFLYDMVITENELVHCLSDMHVLQELFVQDVGGDDDDHILITDTLLQRLTWRADSSCLVPNLHDFSFASLFFFDDDDFIEFVESRLVPGRTQNGPLRIEAFAIIDAEPGLGIVGVGLGAVAVGRMAVLQTQGLIRWSKHGSKHFRKKSTLNVHVL</sequence>
<reference evidence="1" key="1">
    <citation type="submission" date="2020-05" db="EMBL/GenBank/DDBJ databases">
        <title>Mycena genomes resolve the evolution of fungal bioluminescence.</title>
        <authorList>
            <person name="Tsai I.J."/>
        </authorList>
    </citation>
    <scope>NUCLEOTIDE SEQUENCE</scope>
    <source>
        <strain evidence="1">CCC161011</strain>
    </source>
</reference>
<dbReference type="OrthoDB" id="3266451at2759"/>
<dbReference type="AlphaFoldDB" id="A0A8H6YR18"/>
<dbReference type="EMBL" id="JACAZI010000004">
    <property type="protein sequence ID" value="KAF7362781.1"/>
    <property type="molecule type" value="Genomic_DNA"/>
</dbReference>
<proteinExistence type="predicted"/>
<name>A0A8H6YR18_9AGAR</name>
<dbReference type="Proteomes" id="UP000620124">
    <property type="component" value="Unassembled WGS sequence"/>
</dbReference>